<keyword evidence="1" id="KW-0812">Transmembrane</keyword>
<reference evidence="2" key="2">
    <citation type="journal article" date="2015" name="Fish Shellfish Immunol.">
        <title>Early steps in the European eel (Anguilla anguilla)-Vibrio vulnificus interaction in the gills: Role of the RtxA13 toxin.</title>
        <authorList>
            <person name="Callol A."/>
            <person name="Pajuelo D."/>
            <person name="Ebbesson L."/>
            <person name="Teles M."/>
            <person name="MacKenzie S."/>
            <person name="Amaro C."/>
        </authorList>
    </citation>
    <scope>NUCLEOTIDE SEQUENCE</scope>
</reference>
<keyword evidence="1" id="KW-1133">Transmembrane helix</keyword>
<dbReference type="EMBL" id="GBXM01033683">
    <property type="protein sequence ID" value="JAH74894.1"/>
    <property type="molecule type" value="Transcribed_RNA"/>
</dbReference>
<name>A0A0E9V9V4_ANGAN</name>
<dbReference type="AlphaFoldDB" id="A0A0E9V9V4"/>
<sequence>MNCSTFKYSILIVFNVYLRPGGLPLCCIFISSFMCVTVDASYTRQYIKIKSKSRQSKYRHRIPDLDSRDLEVEPQIELQMETSIKLENYGKVKCK</sequence>
<keyword evidence="1" id="KW-0472">Membrane</keyword>
<proteinExistence type="predicted"/>
<feature type="transmembrane region" description="Helical" evidence="1">
    <location>
        <begin position="22"/>
        <end position="42"/>
    </location>
</feature>
<evidence type="ECO:0000256" key="1">
    <source>
        <dbReference type="SAM" id="Phobius"/>
    </source>
</evidence>
<evidence type="ECO:0000313" key="2">
    <source>
        <dbReference type="EMBL" id="JAH74894.1"/>
    </source>
</evidence>
<reference evidence="2" key="1">
    <citation type="submission" date="2014-11" db="EMBL/GenBank/DDBJ databases">
        <authorList>
            <person name="Amaro Gonzalez C."/>
        </authorList>
    </citation>
    <scope>NUCLEOTIDE SEQUENCE</scope>
</reference>
<accession>A0A0E9V9V4</accession>
<protein>
    <submittedName>
        <fullName evidence="2">Uncharacterized protein</fullName>
    </submittedName>
</protein>
<organism evidence="2">
    <name type="scientific">Anguilla anguilla</name>
    <name type="common">European freshwater eel</name>
    <name type="synonym">Muraena anguilla</name>
    <dbReference type="NCBI Taxonomy" id="7936"/>
    <lineage>
        <taxon>Eukaryota</taxon>
        <taxon>Metazoa</taxon>
        <taxon>Chordata</taxon>
        <taxon>Craniata</taxon>
        <taxon>Vertebrata</taxon>
        <taxon>Euteleostomi</taxon>
        <taxon>Actinopterygii</taxon>
        <taxon>Neopterygii</taxon>
        <taxon>Teleostei</taxon>
        <taxon>Anguilliformes</taxon>
        <taxon>Anguillidae</taxon>
        <taxon>Anguilla</taxon>
    </lineage>
</organism>